<evidence type="ECO:0000313" key="3">
    <source>
        <dbReference type="Proteomes" id="UP000015241"/>
    </source>
</evidence>
<dbReference type="Proteomes" id="UP000015241">
    <property type="component" value="Unassembled WGS sequence"/>
</dbReference>
<dbReference type="EMBL" id="KE504236">
    <property type="protein sequence ID" value="EPS94350.1"/>
    <property type="molecule type" value="Genomic_DNA"/>
</dbReference>
<sequence>MLHSLSTPSSLSSHHHHHKHKLPSAPDYEDWENLKELYARAQDRYDADDVHQALPLLRAVVRECHRFLLVHPDPSLVYTAPHSPPRLSPGTVTPTDVWAHDVSAALRADPKTRPKERPGAFHALFGSTLFFFGNLVAQNPSIPLPDEPNAPSDYWLAALDVFQTGENLPALTSGTTPHASGFADLTEDWRMAVTWGRTLICLADGKLTHSLRLAKERAAGDFCVLPSASPFSLTEPKWARDSPFAAIASSRPPVSRRVTLYSATAHDVMVLAMDQFSRGIFHMPHVTYPPSHNPASSVSLPAGSLLASPLLTRQISPPQLSASGGGMPEFSRPRELFTIASEVLGVAERLPDGAQRAYWAGWADSVFTQMEMEAAHGHEAWRAPVTAARGRCWLVMGSARSEELEAALEAGNTEVLDSAEAREAREGLAMAVGFFERARAAEGATAASEEEDVKPLLAEALFTLANLTQEENKREELYSRAQAEAGDEYMLDGEGEADPDAMEVC</sequence>
<dbReference type="OrthoDB" id="3204217at2759"/>
<dbReference type="STRING" id="743788.S8EXR2"/>
<accession>S8EXR2</accession>
<proteinExistence type="predicted"/>
<feature type="compositionally biased region" description="Acidic residues" evidence="1">
    <location>
        <begin position="485"/>
        <end position="505"/>
    </location>
</feature>
<feature type="region of interest" description="Disordered" evidence="1">
    <location>
        <begin position="473"/>
        <end position="505"/>
    </location>
</feature>
<protein>
    <submittedName>
        <fullName evidence="2">Uncharacterized protein</fullName>
    </submittedName>
</protein>
<reference evidence="2 3" key="1">
    <citation type="journal article" date="2012" name="Science">
        <title>The Paleozoic origin of enzymatic lignin decomposition reconstructed from 31 fungal genomes.</title>
        <authorList>
            <person name="Floudas D."/>
            <person name="Binder M."/>
            <person name="Riley R."/>
            <person name="Barry K."/>
            <person name="Blanchette R.A."/>
            <person name="Henrissat B."/>
            <person name="Martinez A.T."/>
            <person name="Otillar R."/>
            <person name="Spatafora J.W."/>
            <person name="Yadav J.S."/>
            <person name="Aerts A."/>
            <person name="Benoit I."/>
            <person name="Boyd A."/>
            <person name="Carlson A."/>
            <person name="Copeland A."/>
            <person name="Coutinho P.M."/>
            <person name="de Vries R.P."/>
            <person name="Ferreira P."/>
            <person name="Findley K."/>
            <person name="Foster B."/>
            <person name="Gaskell J."/>
            <person name="Glotzer D."/>
            <person name="Gorecki P."/>
            <person name="Heitman J."/>
            <person name="Hesse C."/>
            <person name="Hori C."/>
            <person name="Igarashi K."/>
            <person name="Jurgens J.A."/>
            <person name="Kallen N."/>
            <person name="Kersten P."/>
            <person name="Kohler A."/>
            <person name="Kuees U."/>
            <person name="Kumar T.K.A."/>
            <person name="Kuo A."/>
            <person name="LaButti K."/>
            <person name="Larrondo L.F."/>
            <person name="Lindquist E."/>
            <person name="Ling A."/>
            <person name="Lombard V."/>
            <person name="Lucas S."/>
            <person name="Lundell T."/>
            <person name="Martin R."/>
            <person name="McLaughlin D.J."/>
            <person name="Morgenstern I."/>
            <person name="Morin E."/>
            <person name="Murat C."/>
            <person name="Nagy L.G."/>
            <person name="Nolan M."/>
            <person name="Ohm R.A."/>
            <person name="Patyshakuliyeva A."/>
            <person name="Rokas A."/>
            <person name="Ruiz-Duenas F.J."/>
            <person name="Sabat G."/>
            <person name="Salamov A."/>
            <person name="Samejima M."/>
            <person name="Schmutz J."/>
            <person name="Slot J.C."/>
            <person name="St John F."/>
            <person name="Stenlid J."/>
            <person name="Sun H."/>
            <person name="Sun S."/>
            <person name="Syed K."/>
            <person name="Tsang A."/>
            <person name="Wiebenga A."/>
            <person name="Young D."/>
            <person name="Pisabarro A."/>
            <person name="Eastwood D.C."/>
            <person name="Martin F."/>
            <person name="Cullen D."/>
            <person name="Grigoriev I.V."/>
            <person name="Hibbett D.S."/>
        </authorList>
    </citation>
    <scope>NUCLEOTIDE SEQUENCE</scope>
    <source>
        <strain evidence="3">FP-58527</strain>
    </source>
</reference>
<organism evidence="2 3">
    <name type="scientific">Fomitopsis schrenkii</name>
    <name type="common">Brown rot fungus</name>
    <dbReference type="NCBI Taxonomy" id="2126942"/>
    <lineage>
        <taxon>Eukaryota</taxon>
        <taxon>Fungi</taxon>
        <taxon>Dikarya</taxon>
        <taxon>Basidiomycota</taxon>
        <taxon>Agaricomycotina</taxon>
        <taxon>Agaricomycetes</taxon>
        <taxon>Polyporales</taxon>
        <taxon>Fomitopsis</taxon>
    </lineage>
</organism>
<feature type="compositionally biased region" description="Low complexity" evidence="1">
    <location>
        <begin position="1"/>
        <end position="12"/>
    </location>
</feature>
<name>S8EXR2_FOMSC</name>
<keyword evidence="3" id="KW-1185">Reference proteome</keyword>
<dbReference type="eggNOG" id="ENOG502SHY5">
    <property type="taxonomic scope" value="Eukaryota"/>
</dbReference>
<evidence type="ECO:0000313" key="2">
    <source>
        <dbReference type="EMBL" id="EPS94350.1"/>
    </source>
</evidence>
<feature type="compositionally biased region" description="Basic residues" evidence="1">
    <location>
        <begin position="13"/>
        <end position="22"/>
    </location>
</feature>
<dbReference type="HOGENOM" id="CLU_006562_0_0_1"/>
<dbReference type="AlphaFoldDB" id="S8EXR2"/>
<gene>
    <name evidence="2" type="ORF">FOMPIDRAFT_146971</name>
</gene>
<evidence type="ECO:0000256" key="1">
    <source>
        <dbReference type="SAM" id="MobiDB-lite"/>
    </source>
</evidence>
<feature type="region of interest" description="Disordered" evidence="1">
    <location>
        <begin position="1"/>
        <end position="26"/>
    </location>
</feature>
<dbReference type="InParanoid" id="S8EXR2"/>